<dbReference type="Gene3D" id="1.10.3790.10">
    <property type="entry name" value="NinB"/>
    <property type="match status" value="1"/>
</dbReference>
<evidence type="ECO:0008006" key="3">
    <source>
        <dbReference type="Google" id="ProtNLM"/>
    </source>
</evidence>
<dbReference type="EMBL" id="JASPKY010000881">
    <property type="protein sequence ID" value="KAK9680622.1"/>
    <property type="molecule type" value="Genomic_DNA"/>
</dbReference>
<protein>
    <recommendedName>
        <fullName evidence="3">NinB protein</fullName>
    </recommendedName>
</protein>
<keyword evidence="2" id="KW-1185">Reference proteome</keyword>
<gene>
    <name evidence="1" type="ORF">QE152_g38967</name>
</gene>
<reference evidence="1 2" key="1">
    <citation type="journal article" date="2024" name="BMC Genomics">
        <title>De novo assembly and annotation of Popillia japonica's genome with initial clues to its potential as an invasive pest.</title>
        <authorList>
            <person name="Cucini C."/>
            <person name="Boschi S."/>
            <person name="Funari R."/>
            <person name="Cardaioli E."/>
            <person name="Iannotti N."/>
            <person name="Marturano G."/>
            <person name="Paoli F."/>
            <person name="Bruttini M."/>
            <person name="Carapelli A."/>
            <person name="Frati F."/>
            <person name="Nardi F."/>
        </authorList>
    </citation>
    <scope>NUCLEOTIDE SEQUENCE [LARGE SCALE GENOMIC DNA]</scope>
    <source>
        <strain evidence="1">DMR45628</strain>
    </source>
</reference>
<evidence type="ECO:0000313" key="1">
    <source>
        <dbReference type="EMBL" id="KAK9680622.1"/>
    </source>
</evidence>
<proteinExistence type="predicted"/>
<dbReference type="Proteomes" id="UP001458880">
    <property type="component" value="Unassembled WGS sequence"/>
</dbReference>
<organism evidence="1 2">
    <name type="scientific">Popillia japonica</name>
    <name type="common">Japanese beetle</name>
    <dbReference type="NCBI Taxonomy" id="7064"/>
    <lineage>
        <taxon>Eukaryota</taxon>
        <taxon>Metazoa</taxon>
        <taxon>Ecdysozoa</taxon>
        <taxon>Arthropoda</taxon>
        <taxon>Hexapoda</taxon>
        <taxon>Insecta</taxon>
        <taxon>Pterygota</taxon>
        <taxon>Neoptera</taxon>
        <taxon>Endopterygota</taxon>
        <taxon>Coleoptera</taxon>
        <taxon>Polyphaga</taxon>
        <taxon>Scarabaeiformia</taxon>
        <taxon>Scarabaeidae</taxon>
        <taxon>Rutelinae</taxon>
        <taxon>Popillia</taxon>
    </lineage>
</organism>
<accession>A0AAW1HVS8</accession>
<name>A0AAW1HVS8_POPJA</name>
<comment type="caution">
    <text evidence="1">The sequence shown here is derived from an EMBL/GenBank/DDBJ whole genome shotgun (WGS) entry which is preliminary data.</text>
</comment>
<sequence>MIYFESKIDIPHHIKNTIKTLLSTITDKDLTIQVRKRTNKRSLDANRYYWTLITKIAEINGISNARQHNLLLRRYGQIEIIDSQLMRIPIPDTEAAEIKVLESEEYHIKPTSQVIEGKDGITYRNYIMLRGSSTYNAKEMARLITLPDMRKSIHGTRTSSNLWQWQAQKRHKG</sequence>
<evidence type="ECO:0000313" key="2">
    <source>
        <dbReference type="Proteomes" id="UP001458880"/>
    </source>
</evidence>
<dbReference type="AlphaFoldDB" id="A0AAW1HVS8"/>
<dbReference type="InterPro" id="IPR036619">
    <property type="entry name" value="NinB_sf"/>
</dbReference>